<accession>A0A8N4F5I3</accession>
<reference evidence="2" key="1">
    <citation type="submission" date="2025-08" db="UniProtKB">
        <authorList>
            <consortium name="RefSeq"/>
        </authorList>
    </citation>
    <scope>IDENTIFICATION</scope>
</reference>
<gene>
    <name evidence="2" type="primary">LOC109505855</name>
</gene>
<organism evidence="1 2">
    <name type="scientific">Elaeis guineensis var. tenera</name>
    <name type="common">Oil palm</name>
    <dbReference type="NCBI Taxonomy" id="51953"/>
    <lineage>
        <taxon>Eukaryota</taxon>
        <taxon>Viridiplantae</taxon>
        <taxon>Streptophyta</taxon>
        <taxon>Embryophyta</taxon>
        <taxon>Tracheophyta</taxon>
        <taxon>Spermatophyta</taxon>
        <taxon>Magnoliopsida</taxon>
        <taxon>Liliopsida</taxon>
        <taxon>Arecaceae</taxon>
        <taxon>Arecoideae</taxon>
        <taxon>Cocoseae</taxon>
        <taxon>Elaeidinae</taxon>
        <taxon>Elaeis</taxon>
    </lineage>
</organism>
<dbReference type="AlphaFoldDB" id="A0A8N4F5I3"/>
<evidence type="ECO:0000313" key="1">
    <source>
        <dbReference type="Proteomes" id="UP000504607"/>
    </source>
</evidence>
<proteinExistence type="predicted"/>
<dbReference type="RefSeq" id="XP_029120766.1">
    <property type="nucleotide sequence ID" value="XM_029264933.1"/>
</dbReference>
<keyword evidence="1" id="KW-1185">Reference proteome</keyword>
<evidence type="ECO:0000313" key="2">
    <source>
        <dbReference type="RefSeq" id="XP_029120766.1"/>
    </source>
</evidence>
<name>A0A8N4F5I3_ELAGV</name>
<dbReference type="Proteomes" id="UP000504607">
    <property type="component" value="Chromosome 5"/>
</dbReference>
<protein>
    <submittedName>
        <fullName evidence="2">Uncharacterized protein LOC109505855</fullName>
    </submittedName>
</protein>
<sequence length="100" mass="12021">MIRDFSLCNKWSKKNIYCFVLFKSYNFLFKDNKLYLITWIISWASLSFDLDLIKTKVKIENSLYIYIYICALNHDGHTVFLYENEYYIAHLEGRLLGLEA</sequence>